<dbReference type="InterPro" id="IPR004843">
    <property type="entry name" value="Calcineurin-like_PHP"/>
</dbReference>
<dbReference type="InterPro" id="IPR029052">
    <property type="entry name" value="Metallo-depent_PP-like"/>
</dbReference>
<dbReference type="PANTHER" id="PTHR43143">
    <property type="entry name" value="METALLOPHOSPHOESTERASE, CALCINEURIN SUPERFAMILY"/>
    <property type="match status" value="1"/>
</dbReference>
<feature type="domain" description="Calcineurin-like phosphoesterase" evidence="1">
    <location>
        <begin position="39"/>
        <end position="239"/>
    </location>
</feature>
<protein>
    <submittedName>
        <fullName evidence="2">Metallophosphoesterase family protein</fullName>
        <ecNumber evidence="2">3.1.-.-</ecNumber>
    </submittedName>
</protein>
<dbReference type="GO" id="GO:0016787">
    <property type="term" value="F:hydrolase activity"/>
    <property type="evidence" value="ECO:0007669"/>
    <property type="project" value="UniProtKB-KW"/>
</dbReference>
<dbReference type="InterPro" id="IPR051918">
    <property type="entry name" value="STPP_CPPED1"/>
</dbReference>
<dbReference type="PANTHER" id="PTHR43143:SF1">
    <property type="entry name" value="SERINE_THREONINE-PROTEIN PHOSPHATASE CPPED1"/>
    <property type="match status" value="1"/>
</dbReference>
<reference evidence="2 3" key="1">
    <citation type="submission" date="2024-09" db="EMBL/GenBank/DDBJ databases">
        <authorList>
            <person name="Sun Q."/>
            <person name="Mori K."/>
        </authorList>
    </citation>
    <scope>NUCLEOTIDE SEQUENCE [LARGE SCALE GENOMIC DNA]</scope>
    <source>
        <strain evidence="2 3">NCAIM B.02415</strain>
    </source>
</reference>
<dbReference type="Pfam" id="PF00149">
    <property type="entry name" value="Metallophos"/>
    <property type="match status" value="1"/>
</dbReference>
<comment type="caution">
    <text evidence="2">The sequence shown here is derived from an EMBL/GenBank/DDBJ whole genome shotgun (WGS) entry which is preliminary data.</text>
</comment>
<gene>
    <name evidence="2" type="ORF">ACFFGT_05825</name>
</gene>
<organism evidence="2 3">
    <name type="scientific">Mucilaginibacter angelicae</name>
    <dbReference type="NCBI Taxonomy" id="869718"/>
    <lineage>
        <taxon>Bacteria</taxon>
        <taxon>Pseudomonadati</taxon>
        <taxon>Bacteroidota</taxon>
        <taxon>Sphingobacteriia</taxon>
        <taxon>Sphingobacteriales</taxon>
        <taxon>Sphingobacteriaceae</taxon>
        <taxon>Mucilaginibacter</taxon>
    </lineage>
</organism>
<dbReference type="Proteomes" id="UP001589828">
    <property type="component" value="Unassembled WGS sequence"/>
</dbReference>
<dbReference type="RefSeq" id="WP_377021563.1">
    <property type="nucleotide sequence ID" value="NZ_JBHLTS010000017.1"/>
</dbReference>
<name>A0ABV6L1U8_9SPHI</name>
<keyword evidence="2" id="KW-0378">Hydrolase</keyword>
<accession>A0ABV6L1U8</accession>
<evidence type="ECO:0000313" key="2">
    <source>
        <dbReference type="EMBL" id="MFC0513705.1"/>
    </source>
</evidence>
<dbReference type="EC" id="3.1.-.-" evidence="2"/>
<evidence type="ECO:0000259" key="1">
    <source>
        <dbReference type="Pfam" id="PF00149"/>
    </source>
</evidence>
<dbReference type="SUPFAM" id="SSF56300">
    <property type="entry name" value="Metallo-dependent phosphatases"/>
    <property type="match status" value="1"/>
</dbReference>
<proteinExistence type="predicted"/>
<dbReference type="EMBL" id="JBHLTS010000017">
    <property type="protein sequence ID" value="MFC0513705.1"/>
    <property type="molecule type" value="Genomic_DNA"/>
</dbReference>
<keyword evidence="3" id="KW-1185">Reference proteome</keyword>
<sequence>MKRRDLLKNIGLTVGTAALATTTSIVSAEEKKYRRKRVLRIAHITDVHIRPEYNAPERFRQCLVEIKKHNVDFFLNGGDSIYAADYGNITRDRVSEQWNIWKQLRGEFKSYEVFSCLGNHDMWWAAPDKQDPMYGKSYVVKQLEVPNRFYSFDKKGWHFVVLDSNNDNAGSLDPEQRKWLEDDLAALRPQTPVLCLSHYPILGVSTIMEGGNHTDSRYITDLFYKHRDKKITCLSGHIHLRDSAEYDGVYYYCNGALSGFWWEDGDKQSAGKYYYRETPPGYAIVDLFENGEVDNKYFPHPF</sequence>
<evidence type="ECO:0000313" key="3">
    <source>
        <dbReference type="Proteomes" id="UP001589828"/>
    </source>
</evidence>
<dbReference type="Gene3D" id="3.60.21.10">
    <property type="match status" value="1"/>
</dbReference>